<dbReference type="Proteomes" id="UP001197093">
    <property type="component" value="Unassembled WGS sequence"/>
</dbReference>
<protein>
    <recommendedName>
        <fullName evidence="10">Copper acquisition factor BIM1-like domain-containing protein</fullName>
    </recommendedName>
</protein>
<evidence type="ECO:0000256" key="5">
    <source>
        <dbReference type="ARBA" id="ARBA00023136"/>
    </source>
</evidence>
<evidence type="ECO:0000256" key="6">
    <source>
        <dbReference type="ARBA" id="ARBA00023180"/>
    </source>
</evidence>
<gene>
    <name evidence="11" type="ORF">NEMBOFW57_003634</name>
</gene>
<feature type="signal peptide" evidence="9">
    <location>
        <begin position="1"/>
        <end position="17"/>
    </location>
</feature>
<evidence type="ECO:0000256" key="3">
    <source>
        <dbReference type="ARBA" id="ARBA00022622"/>
    </source>
</evidence>
<dbReference type="EMBL" id="JAHCVI010000001">
    <property type="protein sequence ID" value="KAG7293581.1"/>
    <property type="molecule type" value="Genomic_DNA"/>
</dbReference>
<sequence>MELTALLLLATAAVTNAHFGIEYPPMRGQTLGSAKNNSYSQWVQPCAGVPGNLTDRPITPWPLSGGGSLKLDLHHKWTYLFINLGLGPDVSNFNYTLTNPFWNATGNGTLCIPKLAVPADLPVTEGSQGSLQVVTLGDDGNALYNCADIVFRANATALSGDACKSSDGVTVAPVVAAGASGTGTGAGGSTNTTSGSGSGTSSKPNAGSAMGVNGVALSSVVGLAMVFVAGMSL</sequence>
<evidence type="ECO:0000259" key="10">
    <source>
        <dbReference type="Pfam" id="PF20238"/>
    </source>
</evidence>
<keyword evidence="6" id="KW-0325">Glycoprotein</keyword>
<dbReference type="AlphaFoldDB" id="A0AAD4I3I1"/>
<keyword evidence="5" id="KW-0472">Membrane</keyword>
<accession>A0AAD4I3I1</accession>
<dbReference type="GO" id="GO:0005886">
    <property type="term" value="C:plasma membrane"/>
    <property type="evidence" value="ECO:0007669"/>
    <property type="project" value="UniProtKB-SubCell"/>
</dbReference>
<organism evidence="11 12">
    <name type="scientific">Staphylotrichum longicolle</name>
    <dbReference type="NCBI Taxonomy" id="669026"/>
    <lineage>
        <taxon>Eukaryota</taxon>
        <taxon>Fungi</taxon>
        <taxon>Dikarya</taxon>
        <taxon>Ascomycota</taxon>
        <taxon>Pezizomycotina</taxon>
        <taxon>Sordariomycetes</taxon>
        <taxon>Sordariomycetidae</taxon>
        <taxon>Sordariales</taxon>
        <taxon>Chaetomiaceae</taxon>
        <taxon>Staphylotrichum</taxon>
    </lineage>
</organism>
<keyword evidence="4 9" id="KW-0732">Signal</keyword>
<dbReference type="CDD" id="cd21176">
    <property type="entry name" value="LPMO_auxiliary-like"/>
    <property type="match status" value="1"/>
</dbReference>
<dbReference type="InterPro" id="IPR046530">
    <property type="entry name" value="BIM1-like_dom"/>
</dbReference>
<dbReference type="GO" id="GO:0098552">
    <property type="term" value="C:side of membrane"/>
    <property type="evidence" value="ECO:0007669"/>
    <property type="project" value="UniProtKB-KW"/>
</dbReference>
<keyword evidence="3" id="KW-0336">GPI-anchor</keyword>
<evidence type="ECO:0000256" key="7">
    <source>
        <dbReference type="ARBA" id="ARBA00023288"/>
    </source>
</evidence>
<comment type="subcellular location">
    <subcellularLocation>
        <location evidence="1">Cell membrane</location>
        <topology evidence="1">Lipid-anchor</topology>
        <topology evidence="1">GPI-anchor</topology>
    </subcellularLocation>
</comment>
<feature type="compositionally biased region" description="Low complexity" evidence="8">
    <location>
        <begin position="189"/>
        <end position="202"/>
    </location>
</feature>
<evidence type="ECO:0000313" key="12">
    <source>
        <dbReference type="Proteomes" id="UP001197093"/>
    </source>
</evidence>
<feature type="region of interest" description="Disordered" evidence="8">
    <location>
        <begin position="182"/>
        <end position="205"/>
    </location>
</feature>
<proteinExistence type="predicted"/>
<evidence type="ECO:0000256" key="8">
    <source>
        <dbReference type="SAM" id="MobiDB-lite"/>
    </source>
</evidence>
<reference evidence="11" key="1">
    <citation type="submission" date="2023-02" db="EMBL/GenBank/DDBJ databases">
        <authorList>
            <person name="Palmer J.M."/>
        </authorList>
    </citation>
    <scope>NUCLEOTIDE SEQUENCE</scope>
    <source>
        <strain evidence="11">FW57</strain>
    </source>
</reference>
<keyword evidence="7" id="KW-0449">Lipoprotein</keyword>
<evidence type="ECO:0000256" key="1">
    <source>
        <dbReference type="ARBA" id="ARBA00004609"/>
    </source>
</evidence>
<evidence type="ECO:0000313" key="11">
    <source>
        <dbReference type="EMBL" id="KAG7293581.1"/>
    </source>
</evidence>
<dbReference type="PANTHER" id="PTHR34992">
    <property type="entry name" value="HYPHAL ANASTAMOSIS-7 PROTEIN"/>
    <property type="match status" value="1"/>
</dbReference>
<comment type="caution">
    <text evidence="11">The sequence shown here is derived from an EMBL/GenBank/DDBJ whole genome shotgun (WGS) entry which is preliminary data.</text>
</comment>
<feature type="chain" id="PRO_5042281916" description="Copper acquisition factor BIM1-like domain-containing protein" evidence="9">
    <location>
        <begin position="18"/>
        <end position="233"/>
    </location>
</feature>
<dbReference type="Pfam" id="PF20238">
    <property type="entry name" value="BIM1-like_dom"/>
    <property type="match status" value="1"/>
</dbReference>
<evidence type="ECO:0000256" key="4">
    <source>
        <dbReference type="ARBA" id="ARBA00022729"/>
    </source>
</evidence>
<evidence type="ECO:0000256" key="2">
    <source>
        <dbReference type="ARBA" id="ARBA00022475"/>
    </source>
</evidence>
<name>A0AAD4I3I1_9PEZI</name>
<keyword evidence="2" id="KW-1003">Cell membrane</keyword>
<feature type="domain" description="Copper acquisition factor BIM1-like" evidence="10">
    <location>
        <begin position="16"/>
        <end position="167"/>
    </location>
</feature>
<dbReference type="PANTHER" id="PTHR34992:SF2">
    <property type="entry name" value="COPPER ACQUISITION FACTOR BIM1-LIKE DOMAIN-CONTAINING PROTEIN"/>
    <property type="match status" value="1"/>
</dbReference>
<evidence type="ECO:0000256" key="9">
    <source>
        <dbReference type="SAM" id="SignalP"/>
    </source>
</evidence>
<keyword evidence="12" id="KW-1185">Reference proteome</keyword>
<dbReference type="InterPro" id="IPR046936">
    <property type="entry name" value="BIM1-like"/>
</dbReference>